<comment type="caution">
    <text evidence="1">The sequence shown here is derived from an EMBL/GenBank/DDBJ whole genome shotgun (WGS) entry which is preliminary data.</text>
</comment>
<name>A0A437JSI0_9BURK</name>
<gene>
    <name evidence="1" type="ORF">ENE75_18395</name>
</gene>
<proteinExistence type="predicted"/>
<evidence type="ECO:0008006" key="3">
    <source>
        <dbReference type="Google" id="ProtNLM"/>
    </source>
</evidence>
<dbReference type="Proteomes" id="UP000288178">
    <property type="component" value="Unassembled WGS sequence"/>
</dbReference>
<dbReference type="AlphaFoldDB" id="A0A437JSI0"/>
<reference evidence="1 2" key="1">
    <citation type="submission" date="2019-01" db="EMBL/GenBank/DDBJ databases">
        <authorList>
            <person name="Chen W.-M."/>
        </authorList>
    </citation>
    <scope>NUCLEOTIDE SEQUENCE [LARGE SCALE GENOMIC DNA]</scope>
    <source>
        <strain evidence="1 2">ICH-3</strain>
    </source>
</reference>
<evidence type="ECO:0000313" key="1">
    <source>
        <dbReference type="EMBL" id="RVT49829.1"/>
    </source>
</evidence>
<accession>A0A437JSI0</accession>
<evidence type="ECO:0000313" key="2">
    <source>
        <dbReference type="Proteomes" id="UP000288178"/>
    </source>
</evidence>
<protein>
    <recommendedName>
        <fullName evidence="3">Holin</fullName>
    </recommendedName>
</protein>
<dbReference type="OrthoDB" id="282896at2"/>
<dbReference type="EMBL" id="SACT01000007">
    <property type="protein sequence ID" value="RVT49829.1"/>
    <property type="molecule type" value="Genomic_DNA"/>
</dbReference>
<organism evidence="1 2">
    <name type="scientific">Rubrivivax albus</name>
    <dbReference type="NCBI Taxonomy" id="2499835"/>
    <lineage>
        <taxon>Bacteria</taxon>
        <taxon>Pseudomonadati</taxon>
        <taxon>Pseudomonadota</taxon>
        <taxon>Betaproteobacteria</taxon>
        <taxon>Burkholderiales</taxon>
        <taxon>Sphaerotilaceae</taxon>
        <taxon>Rubrivivax</taxon>
    </lineage>
</organism>
<keyword evidence="2" id="KW-1185">Reference proteome</keyword>
<sequence length="80" mass="8593">MLRPPALKAALRIAAVVGTVLNAVNNGPPWWAGEPVSAWKVVMNYVVPLCVASYSAARQEQRRLAASMTPAPGLHEDRSL</sequence>